<dbReference type="PANTHER" id="PTHR31382:SF1">
    <property type="entry name" value="SODIUM ION_PROTON EXCHANGER (EUROFUNG)"/>
    <property type="match status" value="1"/>
</dbReference>
<feature type="transmembrane region" description="Helical" evidence="6">
    <location>
        <begin position="319"/>
        <end position="339"/>
    </location>
</feature>
<dbReference type="OrthoDB" id="5327978at2759"/>
<evidence type="ECO:0000313" key="9">
    <source>
        <dbReference type="Proteomes" id="UP000078237"/>
    </source>
</evidence>
<dbReference type="GO" id="GO:0015385">
    <property type="term" value="F:sodium:proton antiporter activity"/>
    <property type="evidence" value="ECO:0007669"/>
    <property type="project" value="InterPro"/>
</dbReference>
<feature type="transmembrane region" description="Helical" evidence="6">
    <location>
        <begin position="192"/>
        <end position="211"/>
    </location>
</feature>
<gene>
    <name evidence="8" type="ORF">MMYC01_209908</name>
</gene>
<dbReference type="InterPro" id="IPR006153">
    <property type="entry name" value="Cation/H_exchanger_TM"/>
</dbReference>
<dbReference type="VEuPathDB" id="FungiDB:MMYC01_209908"/>
<evidence type="ECO:0000256" key="1">
    <source>
        <dbReference type="ARBA" id="ARBA00004141"/>
    </source>
</evidence>
<evidence type="ECO:0000256" key="4">
    <source>
        <dbReference type="ARBA" id="ARBA00023136"/>
    </source>
</evidence>
<evidence type="ECO:0000256" key="2">
    <source>
        <dbReference type="ARBA" id="ARBA00022692"/>
    </source>
</evidence>
<keyword evidence="9" id="KW-1185">Reference proteome</keyword>
<evidence type="ECO:0000256" key="5">
    <source>
        <dbReference type="SAM" id="MobiDB-lite"/>
    </source>
</evidence>
<feature type="transmembrane region" description="Helical" evidence="6">
    <location>
        <begin position="163"/>
        <end position="180"/>
    </location>
</feature>
<dbReference type="Proteomes" id="UP000078237">
    <property type="component" value="Unassembled WGS sequence"/>
</dbReference>
<feature type="transmembrane region" description="Helical" evidence="6">
    <location>
        <begin position="117"/>
        <end position="143"/>
    </location>
</feature>
<feature type="compositionally biased region" description="Basic and acidic residues" evidence="5">
    <location>
        <begin position="369"/>
        <end position="384"/>
    </location>
</feature>
<reference evidence="8 9" key="1">
    <citation type="journal article" date="2016" name="Genome Announc.">
        <title>Genome Sequence of Madurella mycetomatis mm55, Isolated from a Human Mycetoma Case in Sudan.</title>
        <authorList>
            <person name="Smit S."/>
            <person name="Derks M.F."/>
            <person name="Bervoets S."/>
            <person name="Fahal A."/>
            <person name="van Leeuwen W."/>
            <person name="van Belkum A."/>
            <person name="van de Sande W.W."/>
        </authorList>
    </citation>
    <scope>NUCLEOTIDE SEQUENCE [LARGE SCALE GENOMIC DNA]</scope>
    <source>
        <strain evidence="9">mm55</strain>
    </source>
</reference>
<dbReference type="EMBL" id="LCTW02000478">
    <property type="protein sequence ID" value="KXX73417.1"/>
    <property type="molecule type" value="Genomic_DNA"/>
</dbReference>
<dbReference type="GO" id="GO:0120029">
    <property type="term" value="P:proton export across plasma membrane"/>
    <property type="evidence" value="ECO:0007669"/>
    <property type="project" value="InterPro"/>
</dbReference>
<proteinExistence type="predicted"/>
<organism evidence="8 9">
    <name type="scientific">Madurella mycetomatis</name>
    <dbReference type="NCBI Taxonomy" id="100816"/>
    <lineage>
        <taxon>Eukaryota</taxon>
        <taxon>Fungi</taxon>
        <taxon>Dikarya</taxon>
        <taxon>Ascomycota</taxon>
        <taxon>Pezizomycotina</taxon>
        <taxon>Sordariomycetes</taxon>
        <taxon>Sordariomycetidae</taxon>
        <taxon>Sordariales</taxon>
        <taxon>Sordariales incertae sedis</taxon>
        <taxon>Madurella</taxon>
    </lineage>
</organism>
<sequence>MPTLATTNFNITLSIMGNRTHAHTNSHLPRASNLVRPLEYALGSADNVAAITLGFSRLSVPAAAATWASASLLVWALVPGMTPLHALAVGSCLAPTDPVLSAVIVKGRSAESNMPEPLQRVVVVESGLSAGLAYPILFFALYLVKCLGGDGGNGGPGGGGARVAMGLWFSETWGYTLLHWAEELKWVDRESILVFAISLALFVVGTCGMIGSDDFRLETLDDSLQRTVDMLLNVSVFLWYGAMCPWERFVHNSVVPIRQLISLGVLIEEVRQAVFVGFFGPVRVSAICYLYITPRFLRTTDVDGQPRADVGKLPEQVTVVAWFIAICSIVVHGLSIPLGKLGYYLPRILSSGPSVYSVRGNAVSRRGELDAAGDKASGRGDGPEYGRNAAASAVENRKASSAEISTLYSGRTMQGH</sequence>
<evidence type="ECO:0000313" key="8">
    <source>
        <dbReference type="EMBL" id="KXX73417.1"/>
    </source>
</evidence>
<accession>A0A175VPI9</accession>
<feature type="transmembrane region" description="Helical" evidence="6">
    <location>
        <begin position="270"/>
        <end position="292"/>
    </location>
</feature>
<evidence type="ECO:0000256" key="3">
    <source>
        <dbReference type="ARBA" id="ARBA00022989"/>
    </source>
</evidence>
<dbReference type="STRING" id="100816.A0A175VPI9"/>
<dbReference type="GO" id="GO:0005886">
    <property type="term" value="C:plasma membrane"/>
    <property type="evidence" value="ECO:0007669"/>
    <property type="project" value="InterPro"/>
</dbReference>
<dbReference type="AlphaFoldDB" id="A0A175VPI9"/>
<evidence type="ECO:0000259" key="7">
    <source>
        <dbReference type="Pfam" id="PF00999"/>
    </source>
</evidence>
<dbReference type="GO" id="GO:0042391">
    <property type="term" value="P:regulation of membrane potential"/>
    <property type="evidence" value="ECO:0007669"/>
    <property type="project" value="InterPro"/>
</dbReference>
<name>A0A175VPI9_9PEZI</name>
<dbReference type="GO" id="GO:0036376">
    <property type="term" value="P:sodium ion export across plasma membrane"/>
    <property type="evidence" value="ECO:0007669"/>
    <property type="project" value="InterPro"/>
</dbReference>
<comment type="caution">
    <text evidence="8">The sequence shown here is derived from an EMBL/GenBank/DDBJ whole genome shotgun (WGS) entry which is preliminary data.</text>
</comment>
<feature type="region of interest" description="Disordered" evidence="5">
    <location>
        <begin position="369"/>
        <end position="401"/>
    </location>
</feature>
<dbReference type="InterPro" id="IPR004712">
    <property type="entry name" value="Na+/H+_antiporter_fungi"/>
</dbReference>
<comment type="subcellular location">
    <subcellularLocation>
        <location evidence="1">Membrane</location>
        <topology evidence="1">Multi-pass membrane protein</topology>
    </subcellularLocation>
</comment>
<feature type="domain" description="Cation/H+ exchanger transmembrane" evidence="7">
    <location>
        <begin position="59"/>
        <end position="212"/>
    </location>
</feature>
<evidence type="ECO:0000256" key="6">
    <source>
        <dbReference type="SAM" id="Phobius"/>
    </source>
</evidence>
<keyword evidence="2 6" id="KW-0812">Transmembrane</keyword>
<dbReference type="PANTHER" id="PTHR31382">
    <property type="entry name" value="NA(+)/H(+) ANTIPORTER"/>
    <property type="match status" value="1"/>
</dbReference>
<keyword evidence="3 6" id="KW-1133">Transmembrane helix</keyword>
<keyword evidence="4 6" id="KW-0472">Membrane</keyword>
<dbReference type="Pfam" id="PF00999">
    <property type="entry name" value="Na_H_Exchanger"/>
    <property type="match status" value="1"/>
</dbReference>
<protein>
    <submittedName>
        <fullName evidence="8">Na(+)/H(+) antiporter</fullName>
    </submittedName>
</protein>